<dbReference type="InterPro" id="IPR007822">
    <property type="entry name" value="LANC-like"/>
</dbReference>
<dbReference type="EMBL" id="FOBB01000009">
    <property type="protein sequence ID" value="SEN24943.1"/>
    <property type="molecule type" value="Genomic_DNA"/>
</dbReference>
<organism evidence="2 3">
    <name type="scientific">Chitinophaga rupis</name>
    <dbReference type="NCBI Taxonomy" id="573321"/>
    <lineage>
        <taxon>Bacteria</taxon>
        <taxon>Pseudomonadati</taxon>
        <taxon>Bacteroidota</taxon>
        <taxon>Chitinophagia</taxon>
        <taxon>Chitinophagales</taxon>
        <taxon>Chitinophagaceae</taxon>
        <taxon>Chitinophaga</taxon>
    </lineage>
</organism>
<protein>
    <submittedName>
        <fullName evidence="2">Lanthionine synthetase C-like protein</fullName>
    </submittedName>
</protein>
<dbReference type="SMART" id="SM01260">
    <property type="entry name" value="LANC_like"/>
    <property type="match status" value="1"/>
</dbReference>
<evidence type="ECO:0000256" key="1">
    <source>
        <dbReference type="PIRSR" id="PIRSR607822-1"/>
    </source>
</evidence>
<feature type="binding site" evidence="1">
    <location>
        <position position="309"/>
    </location>
    <ligand>
        <name>Zn(2+)</name>
        <dbReference type="ChEBI" id="CHEBI:29105"/>
    </ligand>
</feature>
<dbReference type="PRINTS" id="PR01950">
    <property type="entry name" value="LANCSUPER"/>
</dbReference>
<dbReference type="GO" id="GO:0031179">
    <property type="term" value="P:peptide modification"/>
    <property type="evidence" value="ECO:0007669"/>
    <property type="project" value="InterPro"/>
</dbReference>
<feature type="binding site" evidence="1">
    <location>
        <position position="258"/>
    </location>
    <ligand>
        <name>Zn(2+)</name>
        <dbReference type="ChEBI" id="CHEBI:29105"/>
    </ligand>
</feature>
<keyword evidence="1" id="KW-0862">Zinc</keyword>
<dbReference type="Gene3D" id="1.50.10.20">
    <property type="match status" value="1"/>
</dbReference>
<proteinExistence type="predicted"/>
<dbReference type="InterPro" id="IPR033889">
    <property type="entry name" value="LanC"/>
</dbReference>
<dbReference type="CDD" id="cd04793">
    <property type="entry name" value="LanC"/>
    <property type="match status" value="1"/>
</dbReference>
<dbReference type="OrthoDB" id="6313827at2"/>
<dbReference type="PRINTS" id="PR01955">
    <property type="entry name" value="LANCFRANKIA"/>
</dbReference>
<dbReference type="GO" id="GO:0046872">
    <property type="term" value="F:metal ion binding"/>
    <property type="evidence" value="ECO:0007669"/>
    <property type="project" value="UniProtKB-KW"/>
</dbReference>
<dbReference type="Pfam" id="PF05147">
    <property type="entry name" value="LANC_like"/>
    <property type="match status" value="1"/>
</dbReference>
<dbReference type="STRING" id="573321.SAMN04488505_10974"/>
<dbReference type="RefSeq" id="WP_089919152.1">
    <property type="nucleotide sequence ID" value="NZ_FOBB01000009.1"/>
</dbReference>
<dbReference type="PANTHER" id="PTHR12736">
    <property type="entry name" value="LANC-LIKE PROTEIN"/>
    <property type="match status" value="1"/>
</dbReference>
<dbReference type="Proteomes" id="UP000198984">
    <property type="component" value="Unassembled WGS sequence"/>
</dbReference>
<keyword evidence="3" id="KW-1185">Reference proteome</keyword>
<keyword evidence="1" id="KW-0479">Metal-binding</keyword>
<dbReference type="GO" id="GO:0005886">
    <property type="term" value="C:plasma membrane"/>
    <property type="evidence" value="ECO:0007669"/>
    <property type="project" value="TreeGrafter"/>
</dbReference>
<accession>A0A1H8EZN7</accession>
<reference evidence="2 3" key="1">
    <citation type="submission" date="2016-10" db="EMBL/GenBank/DDBJ databases">
        <authorList>
            <person name="de Groot N.N."/>
        </authorList>
    </citation>
    <scope>NUCLEOTIDE SEQUENCE [LARGE SCALE GENOMIC DNA]</scope>
    <source>
        <strain evidence="2 3">DSM 21039</strain>
    </source>
</reference>
<dbReference type="PANTHER" id="PTHR12736:SF7">
    <property type="entry name" value="LANC-LIKE PROTEIN 3"/>
    <property type="match status" value="1"/>
</dbReference>
<evidence type="ECO:0000313" key="3">
    <source>
        <dbReference type="Proteomes" id="UP000198984"/>
    </source>
</evidence>
<gene>
    <name evidence="2" type="ORF">SAMN04488505_10974</name>
</gene>
<name>A0A1H8EZN7_9BACT</name>
<feature type="binding site" evidence="1">
    <location>
        <position position="308"/>
    </location>
    <ligand>
        <name>Zn(2+)</name>
        <dbReference type="ChEBI" id="CHEBI:29105"/>
    </ligand>
</feature>
<evidence type="ECO:0000313" key="2">
    <source>
        <dbReference type="EMBL" id="SEN24943.1"/>
    </source>
</evidence>
<dbReference type="SUPFAM" id="SSF158745">
    <property type="entry name" value="LanC-like"/>
    <property type="match status" value="1"/>
</dbReference>
<sequence>MKQLYKILADISTALDHFIEQETDPGLLSGYGGCALFYAYYHRLTGKEEYLHKMELVVMKALHAMATEEMIHSHCSGVAGISWCLQHLMQQGFIEKEEGANAFEETDALLYRYMDQELSEMRYDLLHEGLGPALYFLEREAEPAINVYLENVVTRLEKAAVPMATGISWKDGFVKKDQEGDHYNLGLAHGMPAILAVLGMIYERGIAQERARSLLEKGIQWLLTTRNQNISTGMSCYPTMVTAGNKPVGNPQSRLGWCYGDPGIAITLWNAGVRLQNESFKQEACDILLQTMQHRDAENGSVRDAGLCHGSMGLAHIYNRMYAGSGNELLRRGMDHWLQQTLAFRTWADGPAGFKCHTMSGKVNSYNLLEGITGIGLALMAIADPQAAAWDRCMLLS</sequence>
<dbReference type="AlphaFoldDB" id="A0A1H8EZN7"/>